<keyword evidence="2" id="KW-1185">Reference proteome</keyword>
<dbReference type="Proteomes" id="UP000464468">
    <property type="component" value="Chromosome"/>
</dbReference>
<gene>
    <name evidence="1" type="ORF">GVO57_07215</name>
</gene>
<protein>
    <submittedName>
        <fullName evidence="1">Uncharacterized protein</fullName>
    </submittedName>
</protein>
<reference evidence="1 2" key="1">
    <citation type="submission" date="2020-01" db="EMBL/GenBank/DDBJ databases">
        <title>Sphingomonas sp. C33 whole genome sequece.</title>
        <authorList>
            <person name="Park C."/>
        </authorList>
    </citation>
    <scope>NUCLEOTIDE SEQUENCE [LARGE SCALE GENOMIC DNA]</scope>
    <source>
        <strain evidence="1 2">C33</strain>
    </source>
</reference>
<evidence type="ECO:0000313" key="2">
    <source>
        <dbReference type="Proteomes" id="UP000464468"/>
    </source>
</evidence>
<dbReference type="KEGG" id="schy:GVO57_07215"/>
<dbReference type="AlphaFoldDB" id="A0A7Z2NY04"/>
<evidence type="ECO:0000313" key="1">
    <source>
        <dbReference type="EMBL" id="QHL91852.1"/>
    </source>
</evidence>
<accession>A0A7Z2NY04</accession>
<sequence length="88" mass="8918">MSDPFAGLVDGVSAPATRALAVTPSDTVPLPHLPKALFIGGGGDLVARGMNDDRDTVFRGLAAGAILPFRASFVRATGTSATHIVALC</sequence>
<proteinExistence type="predicted"/>
<dbReference type="EMBL" id="CP047895">
    <property type="protein sequence ID" value="QHL91852.1"/>
    <property type="molecule type" value="Genomic_DNA"/>
</dbReference>
<organism evidence="1 2">
    <name type="scientific">Sphingomonas changnyeongensis</name>
    <dbReference type="NCBI Taxonomy" id="2698679"/>
    <lineage>
        <taxon>Bacteria</taxon>
        <taxon>Pseudomonadati</taxon>
        <taxon>Pseudomonadota</taxon>
        <taxon>Alphaproteobacteria</taxon>
        <taxon>Sphingomonadales</taxon>
        <taxon>Sphingomonadaceae</taxon>
        <taxon>Sphingomonas</taxon>
    </lineage>
</organism>
<name>A0A7Z2NY04_9SPHN</name>